<evidence type="ECO:0000313" key="4">
    <source>
        <dbReference type="EMBL" id="CDI03074.1"/>
    </source>
</evidence>
<evidence type="ECO:0000313" key="5">
    <source>
        <dbReference type="Proteomes" id="UP000035760"/>
    </source>
</evidence>
<dbReference type="PROSITE" id="PS50022">
    <property type="entry name" value="FA58C_3"/>
    <property type="match status" value="1"/>
</dbReference>
<feature type="chain" id="PRO_5004878531" evidence="2">
    <location>
        <begin position="28"/>
        <end position="723"/>
    </location>
</feature>
<dbReference type="SUPFAM" id="SSF49785">
    <property type="entry name" value="Galactose-binding domain-like"/>
    <property type="match status" value="1"/>
</dbReference>
<protein>
    <submittedName>
        <fullName evidence="4">F5/8 type C domain-containing protein</fullName>
    </submittedName>
</protein>
<feature type="domain" description="F5/8 type C" evidence="3">
    <location>
        <begin position="119"/>
        <end position="258"/>
    </location>
</feature>
<feature type="signal peptide" evidence="2">
    <location>
        <begin position="1"/>
        <end position="27"/>
    </location>
</feature>
<dbReference type="OrthoDB" id="9776971at2"/>
<dbReference type="Proteomes" id="UP000035760">
    <property type="component" value="Unassembled WGS sequence"/>
</dbReference>
<evidence type="ECO:0000256" key="2">
    <source>
        <dbReference type="SAM" id="SignalP"/>
    </source>
</evidence>
<evidence type="ECO:0000259" key="3">
    <source>
        <dbReference type="PROSITE" id="PS50022"/>
    </source>
</evidence>
<dbReference type="InterPro" id="IPR000421">
    <property type="entry name" value="FA58C"/>
</dbReference>
<proteinExistence type="predicted"/>
<gene>
    <name evidence="4" type="ORF">BN873_380056</name>
</gene>
<accession>W6M8U7</accession>
<reference evidence="4" key="1">
    <citation type="submission" date="2013-07" db="EMBL/GenBank/DDBJ databases">
        <authorList>
            <person name="McIlroy S."/>
        </authorList>
    </citation>
    <scope>NUCLEOTIDE SEQUENCE [LARGE SCALE GENOMIC DNA]</scope>
    <source>
        <strain evidence="4">Run_A_D11</strain>
    </source>
</reference>
<keyword evidence="5" id="KW-1185">Reference proteome</keyword>
<keyword evidence="2" id="KW-0732">Signal</keyword>
<organism evidence="4 5">
    <name type="scientific">Candidatus Competibacter denitrificans Run_A_D11</name>
    <dbReference type="NCBI Taxonomy" id="1400863"/>
    <lineage>
        <taxon>Bacteria</taxon>
        <taxon>Pseudomonadati</taxon>
        <taxon>Pseudomonadota</taxon>
        <taxon>Gammaproteobacteria</taxon>
        <taxon>Candidatus Competibacteraceae</taxon>
        <taxon>Candidatus Competibacter</taxon>
    </lineage>
</organism>
<name>W6M8U7_9GAMM</name>
<dbReference type="EMBL" id="CBTJ020000045">
    <property type="protein sequence ID" value="CDI03074.1"/>
    <property type="molecule type" value="Genomic_DNA"/>
</dbReference>
<dbReference type="InterPro" id="IPR008979">
    <property type="entry name" value="Galactose-bd-like_sf"/>
</dbReference>
<comment type="caution">
    <text evidence="4">The sequence shown here is derived from an EMBL/GenBank/DDBJ whole genome shotgun (WGS) entry which is preliminary data.</text>
</comment>
<dbReference type="RefSeq" id="WP_139031689.1">
    <property type="nucleotide sequence ID" value="NZ_CBTJ020000045.1"/>
</dbReference>
<feature type="region of interest" description="Disordered" evidence="1">
    <location>
        <begin position="683"/>
        <end position="705"/>
    </location>
</feature>
<dbReference type="SUPFAM" id="SSF51445">
    <property type="entry name" value="(Trans)glycosidases"/>
    <property type="match status" value="1"/>
</dbReference>
<evidence type="ECO:0000256" key="1">
    <source>
        <dbReference type="SAM" id="MobiDB-lite"/>
    </source>
</evidence>
<sequence>MCCALVRIATSLLVIGLVVTGSPGHTASAINATIDLTTGPRRIFTPAVALGAGIDGHSQGDSAAIYRPEILRAMRSAGLGPLSYRLRTELAIEAWHWNPRGQWSDPARREGYWASDDQSDTPILASYGYRLPRRGNTIDQAENNGYSRLVDGDVTTFWKSNPYLDQRYTGEDNRRHPQWVIVDFAKRTPVNALRIAWSNPYAVRYRVQYWAGEDPQDPDEYPQGHWQNFPTGQISAGQGGNVTLRLSQRAIRLRFMRILLEESSASAPPAAKDPRDALGYAIWELHGGTLNASGQLHDVIRHGKKADRQTRLFVSSTDPWHRAIDIDKEVEQPGIDRVFSSGIRQDLPVLMAVGALYDTPDNAAALLRYLKRRGYPLRGVEIGEEPDGQYVAPEDYGALYLQIADALRAVDPAITLGGPSFQSLWDQPMMAWSGTEVAQDQPWLARFLSYLQARDRQAALGFLSFEWYPFDEVCAPPAPKLQQAPVLLRSALDELYRQGLPRAVPLYMTEYGYSAYSTQAEVDLTGALFNADTVGTFLESGGATAYLYGYEPSPIYRAPDCNTWGNNTLFLSDESRRILAPTATYHGIALLTQQWLGNPNQPHAVYSVRLTKGRAAGRLPVSAYAVKRPDGQWAMLLLNKDSKQDQVVALHFLQPLARISEPFLGPADLYQFSAAQYRWQANGEHGRPLRSRPPAHSRLASHQPVKVRLPPGSLTVIRSHQQP</sequence>
<dbReference type="Pfam" id="PF00754">
    <property type="entry name" value="F5_F8_type_C"/>
    <property type="match status" value="1"/>
</dbReference>
<dbReference type="InterPro" id="IPR017853">
    <property type="entry name" value="GH"/>
</dbReference>
<dbReference type="Gene3D" id="2.60.120.260">
    <property type="entry name" value="Galactose-binding domain-like"/>
    <property type="match status" value="1"/>
</dbReference>
<dbReference type="Gene3D" id="3.20.20.80">
    <property type="entry name" value="Glycosidases"/>
    <property type="match status" value="1"/>
</dbReference>
<reference evidence="4" key="2">
    <citation type="submission" date="2014-03" db="EMBL/GenBank/DDBJ databases">
        <title>Candidatus Competibacter-lineage genomes retrieved from metagenomes reveal functional metabolic diversity.</title>
        <authorList>
            <person name="McIlroy S.J."/>
            <person name="Albertsen M."/>
            <person name="Andresen E.K."/>
            <person name="Saunders A.M."/>
            <person name="Kristiansen R."/>
            <person name="Stokholm-Bjerregaard M."/>
            <person name="Nielsen K.L."/>
            <person name="Nielsen P.H."/>
        </authorList>
    </citation>
    <scope>NUCLEOTIDE SEQUENCE</scope>
    <source>
        <strain evidence="4">Run_A_D11</strain>
    </source>
</reference>
<dbReference type="STRING" id="1400863.BN873_380056"/>
<dbReference type="AlphaFoldDB" id="W6M8U7"/>